<name>A0A0W0G2C3_MONRR</name>
<reference evidence="1 2" key="1">
    <citation type="submission" date="2015-12" db="EMBL/GenBank/DDBJ databases">
        <title>Draft genome sequence of Moniliophthora roreri, the causal agent of frosty pod rot of cacao.</title>
        <authorList>
            <person name="Aime M.C."/>
            <person name="Diaz-Valderrama J.R."/>
            <person name="Kijpornyongpan T."/>
            <person name="Phillips-Mora W."/>
        </authorList>
    </citation>
    <scope>NUCLEOTIDE SEQUENCE [LARGE SCALE GENOMIC DNA]</scope>
    <source>
        <strain evidence="1 2">MCA 2952</strain>
    </source>
</reference>
<proteinExistence type="predicted"/>
<evidence type="ECO:0000313" key="2">
    <source>
        <dbReference type="Proteomes" id="UP000054988"/>
    </source>
</evidence>
<accession>A0A0W0G2C3</accession>
<dbReference type="EMBL" id="LATX01001301">
    <property type="protein sequence ID" value="KTB42723.1"/>
    <property type="molecule type" value="Genomic_DNA"/>
</dbReference>
<sequence length="122" mass="13186">MGRSPIEKRLSQGLTVEYKSSRILFSSLHPHNIMFAKQLPAFLIVLFCGLSAIAAPKDTSKCSSVSKTHIGEKKQVLLETKNCGGEVNSVADSKIAKDGNSNPTNVCGAKCEYLISFCSSNY</sequence>
<comment type="caution">
    <text evidence="1">The sequence shown here is derived from an EMBL/GenBank/DDBJ whole genome shotgun (WGS) entry which is preliminary data.</text>
</comment>
<dbReference type="Proteomes" id="UP000054988">
    <property type="component" value="Unassembled WGS sequence"/>
</dbReference>
<evidence type="ECO:0000313" key="1">
    <source>
        <dbReference type="EMBL" id="KTB42723.1"/>
    </source>
</evidence>
<protein>
    <submittedName>
        <fullName evidence="1">Uncharacterized protein</fullName>
    </submittedName>
</protein>
<organism evidence="1 2">
    <name type="scientific">Moniliophthora roreri</name>
    <name type="common">Frosty pod rot fungus</name>
    <name type="synonym">Monilia roreri</name>
    <dbReference type="NCBI Taxonomy" id="221103"/>
    <lineage>
        <taxon>Eukaryota</taxon>
        <taxon>Fungi</taxon>
        <taxon>Dikarya</taxon>
        <taxon>Basidiomycota</taxon>
        <taxon>Agaricomycotina</taxon>
        <taxon>Agaricomycetes</taxon>
        <taxon>Agaricomycetidae</taxon>
        <taxon>Agaricales</taxon>
        <taxon>Marasmiineae</taxon>
        <taxon>Marasmiaceae</taxon>
        <taxon>Moniliophthora</taxon>
    </lineage>
</organism>
<gene>
    <name evidence="1" type="ORF">WG66_4705</name>
</gene>
<dbReference type="AlphaFoldDB" id="A0A0W0G2C3"/>